<organism evidence="2 3">
    <name type="scientific">Fusarium pseudoanthophilum</name>
    <dbReference type="NCBI Taxonomy" id="48495"/>
    <lineage>
        <taxon>Eukaryota</taxon>
        <taxon>Fungi</taxon>
        <taxon>Dikarya</taxon>
        <taxon>Ascomycota</taxon>
        <taxon>Pezizomycotina</taxon>
        <taxon>Sordariomycetes</taxon>
        <taxon>Hypocreomycetidae</taxon>
        <taxon>Hypocreales</taxon>
        <taxon>Nectriaceae</taxon>
        <taxon>Fusarium</taxon>
        <taxon>Fusarium fujikuroi species complex</taxon>
    </lineage>
</organism>
<feature type="region of interest" description="Disordered" evidence="1">
    <location>
        <begin position="482"/>
        <end position="625"/>
    </location>
</feature>
<evidence type="ECO:0000256" key="1">
    <source>
        <dbReference type="SAM" id="MobiDB-lite"/>
    </source>
</evidence>
<sequence length="625" mass="68726">MDENHPPPVESSQSVGLPVTPQNQYTEAEVGNGSQLLPIDLVNDSIPTTPDQAQAPPVRRGRGRPRGSKNKKTLAAENALRQPQRRFPSPAPAPALGDERDNHQSWMGDEYIPSDYGGSPYRAIDTTQLGRENDLALPDPCESQAVADFIKSYRNSVHLAREKNRQPATISRERIREEEQYELAKLIDSHTWSQAQEDELSASWESGLVKAAIQGLPDRGAYLSSVFEISFHLCNMEPLSLLSMYHDFEFDNSDNGEGFSAEEARILSLLGCGNLDHFSGPQTLGRFRFHQEQVKASGALITPHAKLLALIADQVGMRTVPTPTDVMLVRAGDLDAVIRALDSLNDWNISCEAHHLKYCASQASTSHASGLDELLDAYKRAWMKLQRRRLCNAAVNQPRTQCDTFYCQAAGQVVPANTNFPPNAAVSSGFSGNVQPVEHFEPENNPIRPSFGPNADDSTRTIVDHRDGFNPFQAFLTNQPNRAQSSLRSPFIPQLDPSTSQEPRIGGSEDGEAIAIESSDEGMMEDQPEQAPSGPKAAGGRPPKRKRQKNGSRDRVQKRQFQTKKQKKHRPGHGGQPHPSGAQRQGGSQGVAWRGMGDQPQPDTPFNPPTGPKAWREQQGGHGTF</sequence>
<dbReference type="Proteomes" id="UP000544095">
    <property type="component" value="Unassembled WGS sequence"/>
</dbReference>
<feature type="compositionally biased region" description="Acidic residues" evidence="1">
    <location>
        <begin position="518"/>
        <end position="528"/>
    </location>
</feature>
<accession>A0A8H5KTD2</accession>
<feature type="region of interest" description="Disordered" evidence="1">
    <location>
        <begin position="1"/>
        <end position="103"/>
    </location>
</feature>
<protein>
    <submittedName>
        <fullName evidence="2">Uncharacterized protein</fullName>
    </submittedName>
</protein>
<evidence type="ECO:0000313" key="2">
    <source>
        <dbReference type="EMBL" id="KAF5578839.1"/>
    </source>
</evidence>
<feature type="compositionally biased region" description="Pro residues" evidence="1">
    <location>
        <begin position="602"/>
        <end position="611"/>
    </location>
</feature>
<feature type="compositionally biased region" description="Polar residues" evidence="1">
    <location>
        <begin position="10"/>
        <end position="26"/>
    </location>
</feature>
<dbReference type="EMBL" id="JAAOAR010000541">
    <property type="protein sequence ID" value="KAF5578839.1"/>
    <property type="molecule type" value="Genomic_DNA"/>
</dbReference>
<feature type="region of interest" description="Disordered" evidence="1">
    <location>
        <begin position="443"/>
        <end position="465"/>
    </location>
</feature>
<reference evidence="2 3" key="1">
    <citation type="submission" date="2020-05" db="EMBL/GenBank/DDBJ databases">
        <title>Identification and distribution of gene clusters putatively required for synthesis of sphingolipid metabolism inhibitors in phylogenetically diverse species of the filamentous fungus Fusarium.</title>
        <authorList>
            <person name="Kim H.-S."/>
            <person name="Busman M."/>
            <person name="Brown D.W."/>
            <person name="Divon H."/>
            <person name="Uhlig S."/>
            <person name="Proctor R.H."/>
        </authorList>
    </citation>
    <scope>NUCLEOTIDE SEQUENCE [LARGE SCALE GENOMIC DNA]</scope>
    <source>
        <strain evidence="2 3">NRRL 25211</strain>
    </source>
</reference>
<keyword evidence="3" id="KW-1185">Reference proteome</keyword>
<comment type="caution">
    <text evidence="2">The sequence shown here is derived from an EMBL/GenBank/DDBJ whole genome shotgun (WGS) entry which is preliminary data.</text>
</comment>
<name>A0A8H5KTD2_9HYPO</name>
<feature type="compositionally biased region" description="Basic residues" evidence="1">
    <location>
        <begin position="59"/>
        <end position="72"/>
    </location>
</feature>
<feature type="compositionally biased region" description="Basic residues" evidence="1">
    <location>
        <begin position="558"/>
        <end position="572"/>
    </location>
</feature>
<dbReference type="AlphaFoldDB" id="A0A8H5KTD2"/>
<gene>
    <name evidence="2" type="ORF">FPANT_9849</name>
</gene>
<evidence type="ECO:0000313" key="3">
    <source>
        <dbReference type="Proteomes" id="UP000544095"/>
    </source>
</evidence>
<proteinExistence type="predicted"/>